<proteinExistence type="predicted"/>
<dbReference type="AlphaFoldDB" id="A0A0A0HJG1"/>
<dbReference type="eggNOG" id="COG1073">
    <property type="taxonomic scope" value="Bacteria"/>
</dbReference>
<gene>
    <name evidence="1" type="ORF">rosmuc_02780</name>
</gene>
<dbReference type="OrthoDB" id="7840740at2"/>
<sequence>MHTLLETADLRITSRAPAPVLSGGGTLVSFTGIGHGMGGVDVQKAEFFGAGRRFDNLIFVTDKTRSWGNRIDFEEVARVLAPFAVTGSTCAIGNSMGGFLAIVMSAFMPIDVVVAFVPQFSVDLQIVPWEHRWSEYRDRIDSYRIRDAGAYFVPESRYVLFSGGRGLDRKHASLFPVRDNINHYVFSGAGHAVAADLKEQGLLDRIVGEALSGDIDLAALKADCAMTVARISPPG</sequence>
<dbReference type="RefSeq" id="WP_037274574.1">
    <property type="nucleotide sequence ID" value="NZ_KN293981.1"/>
</dbReference>
<accession>A0A0A0HJG1</accession>
<evidence type="ECO:0000313" key="1">
    <source>
        <dbReference type="EMBL" id="KGM87300.1"/>
    </source>
</evidence>
<comment type="caution">
    <text evidence="1">The sequence shown here is derived from an EMBL/GenBank/DDBJ whole genome shotgun (WGS) entry which is preliminary data.</text>
</comment>
<dbReference type="Proteomes" id="UP000030021">
    <property type="component" value="Unassembled WGS sequence"/>
</dbReference>
<organism evidence="1 2">
    <name type="scientific">Roseovarius mucosus DSM 17069</name>
    <dbReference type="NCBI Taxonomy" id="1288298"/>
    <lineage>
        <taxon>Bacteria</taxon>
        <taxon>Pseudomonadati</taxon>
        <taxon>Pseudomonadota</taxon>
        <taxon>Alphaproteobacteria</taxon>
        <taxon>Rhodobacterales</taxon>
        <taxon>Roseobacteraceae</taxon>
        <taxon>Roseovarius</taxon>
    </lineage>
</organism>
<dbReference type="PATRIC" id="fig|1288298.3.peg.2797"/>
<dbReference type="InterPro" id="IPR029058">
    <property type="entry name" value="AB_hydrolase_fold"/>
</dbReference>
<reference evidence="1 2" key="1">
    <citation type="submission" date="2013-01" db="EMBL/GenBank/DDBJ databases">
        <authorList>
            <person name="Fiebig A."/>
            <person name="Goeker M."/>
            <person name="Klenk H.-P.P."/>
        </authorList>
    </citation>
    <scope>NUCLEOTIDE SEQUENCE [LARGE SCALE GENOMIC DNA]</scope>
    <source>
        <strain evidence="1 2">DSM 17069</strain>
    </source>
</reference>
<evidence type="ECO:0000313" key="2">
    <source>
        <dbReference type="Proteomes" id="UP000030021"/>
    </source>
</evidence>
<name>A0A0A0HJG1_9RHOB</name>
<dbReference type="SUPFAM" id="SSF53474">
    <property type="entry name" value="alpha/beta-Hydrolases"/>
    <property type="match status" value="1"/>
</dbReference>
<protein>
    <submittedName>
        <fullName evidence="1">Uncharacterized protein</fullName>
    </submittedName>
</protein>
<dbReference type="EMBL" id="AONH01000015">
    <property type="protein sequence ID" value="KGM87300.1"/>
    <property type="molecule type" value="Genomic_DNA"/>
</dbReference>
<dbReference type="HOGENOM" id="CLU_1179501_0_0_5"/>